<dbReference type="EMBL" id="HBUF01079553">
    <property type="protein sequence ID" value="CAG6632393.1"/>
    <property type="molecule type" value="Transcribed_RNA"/>
</dbReference>
<evidence type="ECO:0000313" key="1">
    <source>
        <dbReference type="EMBL" id="CAG6632393.1"/>
    </source>
</evidence>
<reference evidence="1" key="1">
    <citation type="submission" date="2021-05" db="EMBL/GenBank/DDBJ databases">
        <authorList>
            <person name="Alioto T."/>
            <person name="Alioto T."/>
            <person name="Gomez Garrido J."/>
        </authorList>
    </citation>
    <scope>NUCLEOTIDE SEQUENCE</scope>
</reference>
<organism evidence="1">
    <name type="scientific">Cacopsylla melanoneura</name>
    <dbReference type="NCBI Taxonomy" id="428564"/>
    <lineage>
        <taxon>Eukaryota</taxon>
        <taxon>Metazoa</taxon>
        <taxon>Ecdysozoa</taxon>
        <taxon>Arthropoda</taxon>
        <taxon>Hexapoda</taxon>
        <taxon>Insecta</taxon>
        <taxon>Pterygota</taxon>
        <taxon>Neoptera</taxon>
        <taxon>Paraneoptera</taxon>
        <taxon>Hemiptera</taxon>
        <taxon>Sternorrhyncha</taxon>
        <taxon>Psylloidea</taxon>
        <taxon>Psyllidae</taxon>
        <taxon>Psyllinae</taxon>
        <taxon>Cacopsylla</taxon>
    </lineage>
</organism>
<proteinExistence type="predicted"/>
<protein>
    <submittedName>
        <fullName evidence="1">Uncharacterized protein</fullName>
    </submittedName>
</protein>
<accession>A0A8D8QI55</accession>
<sequence>MGNVSEPDYPKSAPDPMQPGGVIWKFNYLTLKRSASTDRPLCPQGQNVDPFCSTIIHDAYSHIAALNGASNTTEVTCVCGSELKMINQTNTLIKEDVCKITEKSKAGQNNTNLYNVKVCKAVKANAHLKNDTVIDLYCNGPHIRKNN</sequence>
<dbReference type="EMBL" id="HBUF01079552">
    <property type="protein sequence ID" value="CAG6632392.1"/>
    <property type="molecule type" value="Transcribed_RNA"/>
</dbReference>
<name>A0A8D8QI55_9HEMI</name>
<dbReference type="AlphaFoldDB" id="A0A8D8QI55"/>